<evidence type="ECO:0000313" key="3">
    <source>
        <dbReference type="Proteomes" id="UP000024635"/>
    </source>
</evidence>
<keyword evidence="3" id="KW-1185">Reference proteome</keyword>
<sequence>MEIFKTSDGRTKLGPKKKMSIYCGVVVVVPIFTPAEGILLIIGGGVISSYRTTFLEAFIVKVIAKCPRPVN</sequence>
<keyword evidence="1" id="KW-0472">Membrane</keyword>
<accession>A0A016WJZ0</accession>
<dbReference type="AlphaFoldDB" id="A0A016WJZ0"/>
<organism evidence="2 3">
    <name type="scientific">Ancylostoma ceylanicum</name>
    <dbReference type="NCBI Taxonomy" id="53326"/>
    <lineage>
        <taxon>Eukaryota</taxon>
        <taxon>Metazoa</taxon>
        <taxon>Ecdysozoa</taxon>
        <taxon>Nematoda</taxon>
        <taxon>Chromadorea</taxon>
        <taxon>Rhabditida</taxon>
        <taxon>Rhabditina</taxon>
        <taxon>Rhabditomorpha</taxon>
        <taxon>Strongyloidea</taxon>
        <taxon>Ancylostomatidae</taxon>
        <taxon>Ancylostomatinae</taxon>
        <taxon>Ancylostoma</taxon>
    </lineage>
</organism>
<evidence type="ECO:0000313" key="2">
    <source>
        <dbReference type="EMBL" id="EYC39348.1"/>
    </source>
</evidence>
<feature type="transmembrane region" description="Helical" evidence="1">
    <location>
        <begin position="21"/>
        <end position="47"/>
    </location>
</feature>
<dbReference type="EMBL" id="JARK01000261">
    <property type="protein sequence ID" value="EYC39348.1"/>
    <property type="molecule type" value="Genomic_DNA"/>
</dbReference>
<reference evidence="3" key="1">
    <citation type="journal article" date="2015" name="Nat. Genet.">
        <title>The genome and transcriptome of the zoonotic hookworm Ancylostoma ceylanicum identify infection-specific gene families.</title>
        <authorList>
            <person name="Schwarz E.M."/>
            <person name="Hu Y."/>
            <person name="Antoshechkin I."/>
            <person name="Miller M.M."/>
            <person name="Sternberg P.W."/>
            <person name="Aroian R.V."/>
        </authorList>
    </citation>
    <scope>NUCLEOTIDE SEQUENCE</scope>
    <source>
        <strain evidence="3">HY135</strain>
    </source>
</reference>
<proteinExistence type="predicted"/>
<name>A0A016WJZ0_9BILA</name>
<keyword evidence="1" id="KW-0812">Transmembrane</keyword>
<comment type="caution">
    <text evidence="2">The sequence shown here is derived from an EMBL/GenBank/DDBJ whole genome shotgun (WGS) entry which is preliminary data.</text>
</comment>
<gene>
    <name evidence="2" type="primary">Acey_s0661.g1277</name>
    <name evidence="2" type="ORF">Y032_0661g1277</name>
</gene>
<evidence type="ECO:0000256" key="1">
    <source>
        <dbReference type="SAM" id="Phobius"/>
    </source>
</evidence>
<protein>
    <submittedName>
        <fullName evidence="2">Uncharacterized protein</fullName>
    </submittedName>
</protein>
<dbReference type="Proteomes" id="UP000024635">
    <property type="component" value="Unassembled WGS sequence"/>
</dbReference>
<keyword evidence="1" id="KW-1133">Transmembrane helix</keyword>